<gene>
    <name evidence="2" type="ORF">GH714_034812</name>
</gene>
<dbReference type="Proteomes" id="UP000467840">
    <property type="component" value="Chromosome 9"/>
</dbReference>
<protein>
    <recommendedName>
        <fullName evidence="1">EF-hand domain-containing protein</fullName>
    </recommendedName>
</protein>
<sequence length="109" mass="12563">MTRSCRLHCLVISELQLEDRSSSYVSFTNTNTRRSDIFERFDRYRSGRIDSNELREALCSLGFAVSPSFWICWCCLTVKVFFTGAYLSPTIDTTIKLCIHILVSYISVT</sequence>
<dbReference type="InterPro" id="IPR011992">
    <property type="entry name" value="EF-hand-dom_pair"/>
</dbReference>
<accession>A0A6A6M800</accession>
<organism evidence="2 3">
    <name type="scientific">Hevea brasiliensis</name>
    <name type="common">Para rubber tree</name>
    <name type="synonym">Siphonia brasiliensis</name>
    <dbReference type="NCBI Taxonomy" id="3981"/>
    <lineage>
        <taxon>Eukaryota</taxon>
        <taxon>Viridiplantae</taxon>
        <taxon>Streptophyta</taxon>
        <taxon>Embryophyta</taxon>
        <taxon>Tracheophyta</taxon>
        <taxon>Spermatophyta</taxon>
        <taxon>Magnoliopsida</taxon>
        <taxon>eudicotyledons</taxon>
        <taxon>Gunneridae</taxon>
        <taxon>Pentapetalae</taxon>
        <taxon>rosids</taxon>
        <taxon>fabids</taxon>
        <taxon>Malpighiales</taxon>
        <taxon>Euphorbiaceae</taxon>
        <taxon>Crotonoideae</taxon>
        <taxon>Micrandreae</taxon>
        <taxon>Hevea</taxon>
    </lineage>
</organism>
<dbReference type="InterPro" id="IPR044590">
    <property type="entry name" value="CML48/49/50"/>
</dbReference>
<comment type="caution">
    <text evidence="2">The sequence shown here is derived from an EMBL/GenBank/DDBJ whole genome shotgun (WGS) entry which is preliminary data.</text>
</comment>
<dbReference type="Pfam" id="PF13405">
    <property type="entry name" value="EF-hand_6"/>
    <property type="match status" value="1"/>
</dbReference>
<evidence type="ECO:0000313" key="3">
    <source>
        <dbReference type="Proteomes" id="UP000467840"/>
    </source>
</evidence>
<evidence type="ECO:0000313" key="2">
    <source>
        <dbReference type="EMBL" id="KAF2308059.1"/>
    </source>
</evidence>
<dbReference type="PROSITE" id="PS50222">
    <property type="entry name" value="EF_HAND_2"/>
    <property type="match status" value="1"/>
</dbReference>
<dbReference type="Gene3D" id="1.10.238.10">
    <property type="entry name" value="EF-hand"/>
    <property type="match status" value="1"/>
</dbReference>
<dbReference type="EMBL" id="JAAGAX010000008">
    <property type="protein sequence ID" value="KAF2308059.1"/>
    <property type="molecule type" value="Genomic_DNA"/>
</dbReference>
<dbReference type="AlphaFoldDB" id="A0A6A6M800"/>
<dbReference type="GO" id="GO:0005509">
    <property type="term" value="F:calcium ion binding"/>
    <property type="evidence" value="ECO:0007669"/>
    <property type="project" value="InterPro"/>
</dbReference>
<dbReference type="PANTHER" id="PTHR46824:SF1">
    <property type="entry name" value="CALCIUM-BINDING PROTEIN CML49-RELATED"/>
    <property type="match status" value="1"/>
</dbReference>
<reference evidence="2 3" key="1">
    <citation type="journal article" date="2020" name="Mol. Plant">
        <title>The Chromosome-Based Rubber Tree Genome Provides New Insights into Spurge Genome Evolution and Rubber Biosynthesis.</title>
        <authorList>
            <person name="Liu J."/>
            <person name="Shi C."/>
            <person name="Shi C.C."/>
            <person name="Li W."/>
            <person name="Zhang Q.J."/>
            <person name="Zhang Y."/>
            <person name="Li K."/>
            <person name="Lu H.F."/>
            <person name="Shi C."/>
            <person name="Zhu S.T."/>
            <person name="Xiao Z.Y."/>
            <person name="Nan H."/>
            <person name="Yue Y."/>
            <person name="Zhu X.G."/>
            <person name="Wu Y."/>
            <person name="Hong X.N."/>
            <person name="Fan G.Y."/>
            <person name="Tong Y."/>
            <person name="Zhang D."/>
            <person name="Mao C.L."/>
            <person name="Liu Y.L."/>
            <person name="Hao S.J."/>
            <person name="Liu W.Q."/>
            <person name="Lv M.Q."/>
            <person name="Zhang H.B."/>
            <person name="Liu Y."/>
            <person name="Hu-Tang G.R."/>
            <person name="Wang J.P."/>
            <person name="Wang J.H."/>
            <person name="Sun Y.H."/>
            <person name="Ni S.B."/>
            <person name="Chen W.B."/>
            <person name="Zhang X.C."/>
            <person name="Jiao Y.N."/>
            <person name="Eichler E.E."/>
            <person name="Li G.H."/>
            <person name="Liu X."/>
            <person name="Gao L.Z."/>
        </authorList>
    </citation>
    <scope>NUCLEOTIDE SEQUENCE [LARGE SCALE GENOMIC DNA]</scope>
    <source>
        <strain evidence="3">cv. GT1</strain>
        <tissue evidence="2">Leaf</tissue>
    </source>
</reference>
<feature type="domain" description="EF-hand" evidence="1">
    <location>
        <begin position="29"/>
        <end position="64"/>
    </location>
</feature>
<dbReference type="PANTHER" id="PTHR46824">
    <property type="entry name" value="CALCIUM-BINDING PROTEIN CML48-RELATED"/>
    <property type="match status" value="1"/>
</dbReference>
<keyword evidence="3" id="KW-1185">Reference proteome</keyword>
<dbReference type="InterPro" id="IPR002048">
    <property type="entry name" value="EF_hand_dom"/>
</dbReference>
<evidence type="ECO:0000259" key="1">
    <source>
        <dbReference type="PROSITE" id="PS50222"/>
    </source>
</evidence>
<name>A0A6A6M800_HEVBR</name>
<proteinExistence type="predicted"/>
<dbReference type="SUPFAM" id="SSF47473">
    <property type="entry name" value="EF-hand"/>
    <property type="match status" value="1"/>
</dbReference>